<dbReference type="PROSITE" id="PS51379">
    <property type="entry name" value="4FE4S_FER_2"/>
    <property type="match status" value="1"/>
</dbReference>
<evidence type="ECO:0000259" key="1">
    <source>
        <dbReference type="PROSITE" id="PS51379"/>
    </source>
</evidence>
<reference evidence="2" key="1">
    <citation type="journal article" date="2014" name="Front. Microbiol.">
        <title>High frequency of phylogenetically diverse reductive dehalogenase-homologous genes in deep subseafloor sedimentary metagenomes.</title>
        <authorList>
            <person name="Kawai M."/>
            <person name="Futagami T."/>
            <person name="Toyoda A."/>
            <person name="Takaki Y."/>
            <person name="Nishi S."/>
            <person name="Hori S."/>
            <person name="Arai W."/>
            <person name="Tsubouchi T."/>
            <person name="Morono Y."/>
            <person name="Uchiyama I."/>
            <person name="Ito T."/>
            <person name="Fujiyama A."/>
            <person name="Inagaki F."/>
            <person name="Takami H."/>
        </authorList>
    </citation>
    <scope>NUCLEOTIDE SEQUENCE</scope>
    <source>
        <strain evidence="2">Expedition CK06-06</strain>
    </source>
</reference>
<gene>
    <name evidence="2" type="ORF">S01H1_21457</name>
</gene>
<comment type="caution">
    <text evidence="2">The sequence shown here is derived from an EMBL/GenBank/DDBJ whole genome shotgun (WGS) entry which is preliminary data.</text>
</comment>
<sequence length="45" mass="4819">GKCMRVCPVEAITGEKKVPHKIEPEKCIRCGACIASCKFDAIGVV</sequence>
<feature type="domain" description="4Fe-4S ferredoxin-type" evidence="1">
    <location>
        <begin position="18"/>
        <end position="45"/>
    </location>
</feature>
<proteinExistence type="predicted"/>
<accession>X0V2W5</accession>
<protein>
    <recommendedName>
        <fullName evidence="1">4Fe-4S ferredoxin-type domain-containing protein</fullName>
    </recommendedName>
</protein>
<dbReference type="Pfam" id="PF12838">
    <property type="entry name" value="Fer4_7"/>
    <property type="match status" value="1"/>
</dbReference>
<dbReference type="Gene3D" id="3.30.70.20">
    <property type="match status" value="1"/>
</dbReference>
<dbReference type="SUPFAM" id="SSF54862">
    <property type="entry name" value="4Fe-4S ferredoxins"/>
    <property type="match status" value="1"/>
</dbReference>
<dbReference type="EMBL" id="BARS01011899">
    <property type="protein sequence ID" value="GAF94960.1"/>
    <property type="molecule type" value="Genomic_DNA"/>
</dbReference>
<feature type="non-terminal residue" evidence="2">
    <location>
        <position position="1"/>
    </location>
</feature>
<organism evidence="2">
    <name type="scientific">marine sediment metagenome</name>
    <dbReference type="NCBI Taxonomy" id="412755"/>
    <lineage>
        <taxon>unclassified sequences</taxon>
        <taxon>metagenomes</taxon>
        <taxon>ecological metagenomes</taxon>
    </lineage>
</organism>
<evidence type="ECO:0000313" key="2">
    <source>
        <dbReference type="EMBL" id="GAF94960.1"/>
    </source>
</evidence>
<dbReference type="InterPro" id="IPR017896">
    <property type="entry name" value="4Fe4S_Fe-S-bd"/>
</dbReference>
<name>X0V2W5_9ZZZZ</name>
<dbReference type="AlphaFoldDB" id="X0V2W5"/>